<accession>A0A840S977</accession>
<reference evidence="2 3" key="1">
    <citation type="submission" date="2020-08" db="EMBL/GenBank/DDBJ databases">
        <title>Genomic Encyclopedia of Type Strains, Phase IV (KMG-IV): sequencing the most valuable type-strain genomes for metagenomic binning, comparative biology and taxonomic classification.</title>
        <authorList>
            <person name="Goeker M."/>
        </authorList>
    </citation>
    <scope>NUCLEOTIDE SEQUENCE [LARGE SCALE GENOMIC DNA]</scope>
    <source>
        <strain evidence="2 3">DSM 23958</strain>
    </source>
</reference>
<comment type="caution">
    <text evidence="2">The sequence shown here is derived from an EMBL/GenBank/DDBJ whole genome shotgun (WGS) entry which is preliminary data.</text>
</comment>
<dbReference type="PROSITE" id="PS51257">
    <property type="entry name" value="PROKAR_LIPOPROTEIN"/>
    <property type="match status" value="1"/>
</dbReference>
<sequence>MGFRAVAIALLVSGLSACSHLAPGPVADAPREFRTDGCSLYSDRDAKADWCDCCVAHDLSYWRGGTAAERERSDAEFAACVRQATGNPEQAARMHAAVRLGGAPWWPTPFRWGYGWAYGRGYQALSLTEQIQTDRLQGLAEQQGQMQCPSRAR</sequence>
<keyword evidence="3" id="KW-1185">Reference proteome</keyword>
<organism evidence="2 3">
    <name type="scientific">Inhella inkyongensis</name>
    <dbReference type="NCBI Taxonomy" id="392593"/>
    <lineage>
        <taxon>Bacteria</taxon>
        <taxon>Pseudomonadati</taxon>
        <taxon>Pseudomonadota</taxon>
        <taxon>Betaproteobacteria</taxon>
        <taxon>Burkholderiales</taxon>
        <taxon>Sphaerotilaceae</taxon>
        <taxon>Inhella</taxon>
    </lineage>
</organism>
<dbReference type="Proteomes" id="UP000554837">
    <property type="component" value="Unassembled WGS sequence"/>
</dbReference>
<gene>
    <name evidence="2" type="ORF">HNQ51_002400</name>
</gene>
<evidence type="ECO:0000313" key="2">
    <source>
        <dbReference type="EMBL" id="MBB5205081.1"/>
    </source>
</evidence>
<feature type="signal peptide" evidence="1">
    <location>
        <begin position="1"/>
        <end position="21"/>
    </location>
</feature>
<protein>
    <submittedName>
        <fullName evidence="2">Uncharacterized protein</fullName>
    </submittedName>
</protein>
<dbReference type="InterPro" id="IPR036444">
    <property type="entry name" value="PLipase_A2_dom_sf"/>
</dbReference>
<dbReference type="SUPFAM" id="SSF48619">
    <property type="entry name" value="Phospholipase A2, PLA2"/>
    <property type="match status" value="1"/>
</dbReference>
<dbReference type="GO" id="GO:0006644">
    <property type="term" value="P:phospholipid metabolic process"/>
    <property type="evidence" value="ECO:0007669"/>
    <property type="project" value="InterPro"/>
</dbReference>
<dbReference type="Gene3D" id="1.20.90.10">
    <property type="entry name" value="Phospholipase A2 domain"/>
    <property type="match status" value="1"/>
</dbReference>
<feature type="chain" id="PRO_5032416190" evidence="1">
    <location>
        <begin position="22"/>
        <end position="153"/>
    </location>
</feature>
<dbReference type="AlphaFoldDB" id="A0A840S977"/>
<dbReference type="EMBL" id="JACHHO010000003">
    <property type="protein sequence ID" value="MBB5205081.1"/>
    <property type="molecule type" value="Genomic_DNA"/>
</dbReference>
<proteinExistence type="predicted"/>
<name>A0A840S977_9BURK</name>
<evidence type="ECO:0000256" key="1">
    <source>
        <dbReference type="SAM" id="SignalP"/>
    </source>
</evidence>
<evidence type="ECO:0000313" key="3">
    <source>
        <dbReference type="Proteomes" id="UP000554837"/>
    </source>
</evidence>
<dbReference type="RefSeq" id="WP_217503007.1">
    <property type="nucleotide sequence ID" value="NZ_CP040709.1"/>
</dbReference>
<keyword evidence="1" id="KW-0732">Signal</keyword>
<dbReference type="GO" id="GO:0050482">
    <property type="term" value="P:arachidonate secretion"/>
    <property type="evidence" value="ECO:0007669"/>
    <property type="project" value="InterPro"/>
</dbReference>
<dbReference type="GO" id="GO:0004623">
    <property type="term" value="F:phospholipase A2 activity"/>
    <property type="evidence" value="ECO:0007669"/>
    <property type="project" value="InterPro"/>
</dbReference>